<dbReference type="SUPFAM" id="SSF54909">
    <property type="entry name" value="Dimeric alpha+beta barrel"/>
    <property type="match status" value="1"/>
</dbReference>
<dbReference type="InterPro" id="IPR005545">
    <property type="entry name" value="YCII"/>
</dbReference>
<dbReference type="Proteomes" id="UP001262410">
    <property type="component" value="Unassembled WGS sequence"/>
</dbReference>
<dbReference type="RefSeq" id="WP_309799173.1">
    <property type="nucleotide sequence ID" value="NZ_JAVDPW010000010.1"/>
</dbReference>
<dbReference type="EMBL" id="JAVDPW010000010">
    <property type="protein sequence ID" value="MDR6292775.1"/>
    <property type="molecule type" value="Genomic_DNA"/>
</dbReference>
<dbReference type="Gene3D" id="3.30.70.1060">
    <property type="entry name" value="Dimeric alpha+beta barrel"/>
    <property type="match status" value="1"/>
</dbReference>
<dbReference type="PANTHER" id="PTHR35174">
    <property type="entry name" value="BLL7171 PROTEIN-RELATED"/>
    <property type="match status" value="1"/>
</dbReference>
<dbReference type="InterPro" id="IPR011008">
    <property type="entry name" value="Dimeric_a/b-barrel"/>
</dbReference>
<name>A0ABU1JVZ6_9PROT</name>
<accession>A0ABU1JVZ6</accession>
<dbReference type="PANTHER" id="PTHR35174:SF3">
    <property type="entry name" value="BLL7171 PROTEIN"/>
    <property type="match status" value="1"/>
</dbReference>
<evidence type="ECO:0000256" key="1">
    <source>
        <dbReference type="ARBA" id="ARBA00007689"/>
    </source>
</evidence>
<proteinExistence type="inferred from homology"/>
<comment type="caution">
    <text evidence="3">The sequence shown here is derived from an EMBL/GenBank/DDBJ whole genome shotgun (WGS) entry which is preliminary data.</text>
</comment>
<dbReference type="Pfam" id="PF03795">
    <property type="entry name" value="YCII"/>
    <property type="match status" value="1"/>
</dbReference>
<comment type="similarity">
    <text evidence="1">Belongs to the YciI family.</text>
</comment>
<reference evidence="3 4" key="1">
    <citation type="submission" date="2023-07" db="EMBL/GenBank/DDBJ databases">
        <title>Sorghum-associated microbial communities from plants grown in Nebraska, USA.</title>
        <authorList>
            <person name="Schachtman D."/>
        </authorList>
    </citation>
    <scope>NUCLEOTIDE SEQUENCE [LARGE SCALE GENOMIC DNA]</scope>
    <source>
        <strain evidence="3 4">584</strain>
    </source>
</reference>
<evidence type="ECO:0000259" key="2">
    <source>
        <dbReference type="Pfam" id="PF03795"/>
    </source>
</evidence>
<sequence>MQYALLFQQTPTEFADRKDPERYAAFWAAFGPYMKALQEAGVIVTGAGLHPPETATTLRQRDGQRLVQDGPFADTKEQLAGFFIIEVPNLDAALDWAARYPAGPGGGVEVRPVTPPHRE</sequence>
<gene>
    <name evidence="3" type="ORF">E9232_005320</name>
</gene>
<evidence type="ECO:0000313" key="4">
    <source>
        <dbReference type="Proteomes" id="UP001262410"/>
    </source>
</evidence>
<feature type="domain" description="YCII-related" evidence="2">
    <location>
        <begin position="1"/>
        <end position="115"/>
    </location>
</feature>
<keyword evidence="4" id="KW-1185">Reference proteome</keyword>
<evidence type="ECO:0000313" key="3">
    <source>
        <dbReference type="EMBL" id="MDR6292775.1"/>
    </source>
</evidence>
<organism evidence="3 4">
    <name type="scientific">Inquilinus ginsengisoli</name>
    <dbReference type="NCBI Taxonomy" id="363840"/>
    <lineage>
        <taxon>Bacteria</taxon>
        <taxon>Pseudomonadati</taxon>
        <taxon>Pseudomonadota</taxon>
        <taxon>Alphaproteobacteria</taxon>
        <taxon>Rhodospirillales</taxon>
        <taxon>Rhodospirillaceae</taxon>
        <taxon>Inquilinus</taxon>
    </lineage>
</organism>
<protein>
    <recommendedName>
        <fullName evidence="2">YCII-related domain-containing protein</fullName>
    </recommendedName>
</protein>